<dbReference type="InterPro" id="IPR037473">
    <property type="entry name" value="Lcp-like"/>
</dbReference>
<dbReference type="EC" id="1.-.-.-" evidence="2"/>
<organism evidence="2 3">
    <name type="scientific">Streptomyces sp. 900129855</name>
    <dbReference type="NCBI Taxonomy" id="3155129"/>
    <lineage>
        <taxon>Bacteria</taxon>
        <taxon>Bacillati</taxon>
        <taxon>Actinomycetota</taxon>
        <taxon>Actinomycetes</taxon>
        <taxon>Kitasatosporales</taxon>
        <taxon>Streptomycetaceae</taxon>
        <taxon>Streptomyces</taxon>
    </lineage>
</organism>
<dbReference type="PANTHER" id="PTHR37539">
    <property type="entry name" value="SECRETED PROTEIN-RELATED"/>
    <property type="match status" value="1"/>
</dbReference>
<dbReference type="Pfam" id="PF09995">
    <property type="entry name" value="MPAB_Lcp_cat"/>
    <property type="match status" value="1"/>
</dbReference>
<feature type="domain" description="ER-bound oxygenase mpaB/mpaB'/Rubber oxygenase catalytic" evidence="1">
    <location>
        <begin position="138"/>
        <end position="343"/>
    </location>
</feature>
<gene>
    <name evidence="2" type="ORF">AB0E89_46795</name>
</gene>
<dbReference type="RefSeq" id="WP_361710620.1">
    <property type="nucleotide sequence ID" value="NZ_JBEZVE010000060.1"/>
</dbReference>
<dbReference type="Proteomes" id="UP001550739">
    <property type="component" value="Unassembled WGS sequence"/>
</dbReference>
<evidence type="ECO:0000259" key="1">
    <source>
        <dbReference type="Pfam" id="PF09995"/>
    </source>
</evidence>
<evidence type="ECO:0000313" key="3">
    <source>
        <dbReference type="Proteomes" id="UP001550739"/>
    </source>
</evidence>
<reference evidence="2 3" key="1">
    <citation type="submission" date="2024-06" db="EMBL/GenBank/DDBJ databases">
        <title>The Natural Products Discovery Center: Release of the First 8490 Sequenced Strains for Exploring Actinobacteria Biosynthetic Diversity.</title>
        <authorList>
            <person name="Kalkreuter E."/>
            <person name="Kautsar S.A."/>
            <person name="Yang D."/>
            <person name="Bader C.D."/>
            <person name="Teijaro C.N."/>
            <person name="Fluegel L."/>
            <person name="Davis C.M."/>
            <person name="Simpson J.R."/>
            <person name="Lauterbach L."/>
            <person name="Steele A.D."/>
            <person name="Gui C."/>
            <person name="Meng S."/>
            <person name="Li G."/>
            <person name="Viehrig K."/>
            <person name="Ye F."/>
            <person name="Su P."/>
            <person name="Kiefer A.F."/>
            <person name="Nichols A."/>
            <person name="Cepeda A.J."/>
            <person name="Yan W."/>
            <person name="Fan B."/>
            <person name="Jiang Y."/>
            <person name="Adhikari A."/>
            <person name="Zheng C.-J."/>
            <person name="Schuster L."/>
            <person name="Cowan T.M."/>
            <person name="Smanski M.J."/>
            <person name="Chevrette M.G."/>
            <person name="De Carvalho L.P.S."/>
            <person name="Shen B."/>
        </authorList>
    </citation>
    <scope>NUCLEOTIDE SEQUENCE [LARGE SCALE GENOMIC DNA]</scope>
    <source>
        <strain evidence="2 3">NPDC033843</strain>
    </source>
</reference>
<keyword evidence="3" id="KW-1185">Reference proteome</keyword>
<comment type="caution">
    <text evidence="2">The sequence shown here is derived from an EMBL/GenBank/DDBJ whole genome shotgun (WGS) entry which is preliminary data.</text>
</comment>
<protein>
    <submittedName>
        <fullName evidence="2">Oxygenase MpaB family protein</fullName>
        <ecNumber evidence="2">1.-.-.-</ecNumber>
    </submittedName>
</protein>
<dbReference type="GO" id="GO:0016491">
    <property type="term" value="F:oxidoreductase activity"/>
    <property type="evidence" value="ECO:0007669"/>
    <property type="project" value="UniProtKB-KW"/>
</dbReference>
<keyword evidence="2" id="KW-0560">Oxidoreductase</keyword>
<dbReference type="InterPro" id="IPR018713">
    <property type="entry name" value="MPAB/Lcp_cat_dom"/>
</dbReference>
<evidence type="ECO:0000313" key="2">
    <source>
        <dbReference type="EMBL" id="MEU3787931.1"/>
    </source>
</evidence>
<sequence length="404" mass="43259">MTTTHDALRFPGRLVGFEAARSRHGARADHMARMLLEGDPLADAVIAELDVLGAEGRRALSQGLTDGLASLDGPPPAIAALLCQLEAVPDWADKETLTAGDRVSLLVPPRWTTLAFSGGSLSHTYSSPSIARLLVHTGQLEKMAPRRLVETAVWKANVILPGGLVRGAPGYVQTAQVRLLHARVRASALRHGWDTGRWGVPINQTDIARTWLDFTLVPFGFLAAAGFALDEEEQRSLYRYWHYVGHLLGLDESFFLPVGNHAGAAGLLYLLDSTTEPPDDNSRALTAALFDATAAALANAPGSTLTEAGACDLLDALARNYHGDETADALGIPRSPVTSALPFLSAANVQARRYQALPEAAAQEREANIQQFRVLAGSLPDHTAYQRHAIPLSSDQAHTAGRQS</sequence>
<accession>A0ABV2ZZF5</accession>
<proteinExistence type="predicted"/>
<name>A0ABV2ZZF5_9ACTN</name>
<dbReference type="EMBL" id="JBEZVE010000060">
    <property type="protein sequence ID" value="MEU3787931.1"/>
    <property type="molecule type" value="Genomic_DNA"/>
</dbReference>
<dbReference type="PANTHER" id="PTHR37539:SF1">
    <property type="entry name" value="ER-BOUND OXYGENASE MPAB_MPAB'_RUBBER OXYGENASE CATALYTIC DOMAIN-CONTAINING PROTEIN"/>
    <property type="match status" value="1"/>
</dbReference>